<dbReference type="KEGG" id="rarg:115752392"/>
<dbReference type="InterPro" id="IPR029415">
    <property type="entry name" value="Lines_C"/>
</dbReference>
<dbReference type="PANTHER" id="PTHR16057:SF1">
    <property type="entry name" value="PROTEIN LINES HOMOLOG 1"/>
    <property type="match status" value="1"/>
</dbReference>
<dbReference type="Proteomes" id="UP000827889">
    <property type="component" value="Chromosome 11"/>
</dbReference>
<evidence type="ECO:0000313" key="4">
    <source>
        <dbReference type="RefSeq" id="XP_030546404.1"/>
    </source>
</evidence>
<dbReference type="Pfam" id="PF14695">
    <property type="entry name" value="LINES_C"/>
    <property type="match status" value="1"/>
</dbReference>
<feature type="domain" description="Protein Lines C-terminal" evidence="2">
    <location>
        <begin position="621"/>
        <end position="652"/>
    </location>
</feature>
<name>A0A8B8QGW0_9MYRT</name>
<dbReference type="Pfam" id="PF14694">
    <property type="entry name" value="LINES_N"/>
    <property type="match status" value="1"/>
</dbReference>
<protein>
    <submittedName>
        <fullName evidence="4">Uncharacterized protein LOC115752392</fullName>
    </submittedName>
</protein>
<dbReference type="AlphaFoldDB" id="A0A8B8QGW0"/>
<dbReference type="GeneID" id="115752392"/>
<dbReference type="InterPro" id="IPR024875">
    <property type="entry name" value="Protein_Lines"/>
</dbReference>
<dbReference type="InterPro" id="IPR032794">
    <property type="entry name" value="LINES_N"/>
</dbReference>
<keyword evidence="3" id="KW-1185">Reference proteome</keyword>
<evidence type="ECO:0000313" key="3">
    <source>
        <dbReference type="Proteomes" id="UP000827889"/>
    </source>
</evidence>
<evidence type="ECO:0000259" key="1">
    <source>
        <dbReference type="Pfam" id="PF14694"/>
    </source>
</evidence>
<dbReference type="RefSeq" id="XP_030546404.1">
    <property type="nucleotide sequence ID" value="XM_030690544.1"/>
</dbReference>
<sequence>MSGGSQFSRISSLIDLHLRPCAVIEVSSVSKEEERNLLIALSKVLREIRLWTGEEIDVSSDGDAEAKSVTQIADSGEFALNSEEQIFLGKTVGDLMRFLMVHSQHVQHLTGNVLLAISELLSAYGKGWGFFVHLLFVYAELSIGNIHPCSSVTITREHEDLYGVSESHDPAIKSKLQKANWSTVAGIFQVLRCIWKYLKQDFKDQLVDSYLNSLNSFISHIPWNLLDDANVGPKCAHMGPQMPKFIFLGYFTQLLSSVMEQVDNKKVQHGSVNGHQLLFSITKLVPSLFLCCLGKEEEHDDARIYLYFRHKLLMLMTRLSGQGLEGSVLILWLQLLHKYFQDLMSEQISMVEPVRDDSLEGSPFSASMFEENIQGTNLYHLKRQAIFLFIRCSLSLIFNEEVVDQQCECLSTKPCLSSHPEYCSHKKVLEELYKWLCQNLQHDTHRGSELYIEECMHFGSSFIQLYAQEDDLLFKVLLEVLCIPIPGSEKFDEVKGRTPDSQENILMHLSNLFNPLNLFHSFLAEIKYDHQVLLDYLISKDTGISCAEYLLRCLRLISESWEAFLQFSYVRSAKKWSSNKERKISRQKVNFHLEPYGTGKFRHGHKLEGTRGKPFDKAKLCLLSLKYSVESLHQKKLFPYNPKVLLRRLTEFLELCFNKGCMGRVGEGKLT</sequence>
<evidence type="ECO:0000259" key="2">
    <source>
        <dbReference type="Pfam" id="PF14695"/>
    </source>
</evidence>
<proteinExistence type="predicted"/>
<gene>
    <name evidence="4" type="primary">LOC115752392</name>
</gene>
<feature type="domain" description="Protein Lines N-terminal" evidence="1">
    <location>
        <begin position="421"/>
        <end position="566"/>
    </location>
</feature>
<dbReference type="OrthoDB" id="8251209at2759"/>
<organism evidence="3 4">
    <name type="scientific">Rhodamnia argentea</name>
    <dbReference type="NCBI Taxonomy" id="178133"/>
    <lineage>
        <taxon>Eukaryota</taxon>
        <taxon>Viridiplantae</taxon>
        <taxon>Streptophyta</taxon>
        <taxon>Embryophyta</taxon>
        <taxon>Tracheophyta</taxon>
        <taxon>Spermatophyta</taxon>
        <taxon>Magnoliopsida</taxon>
        <taxon>eudicotyledons</taxon>
        <taxon>Gunneridae</taxon>
        <taxon>Pentapetalae</taxon>
        <taxon>rosids</taxon>
        <taxon>malvids</taxon>
        <taxon>Myrtales</taxon>
        <taxon>Myrtaceae</taxon>
        <taxon>Myrtoideae</taxon>
        <taxon>Myrteae</taxon>
        <taxon>Australasian group</taxon>
        <taxon>Rhodamnia</taxon>
    </lineage>
</organism>
<accession>A0A8B8QGW0</accession>
<dbReference type="PANTHER" id="PTHR16057">
    <property type="entry name" value="WINS1, 2 PROTEIN"/>
    <property type="match status" value="1"/>
</dbReference>
<reference evidence="4" key="1">
    <citation type="submission" date="2025-08" db="UniProtKB">
        <authorList>
            <consortium name="RefSeq"/>
        </authorList>
    </citation>
    <scope>IDENTIFICATION</scope>
    <source>
        <tissue evidence="4">Leaf</tissue>
    </source>
</reference>